<evidence type="ECO:0000256" key="5">
    <source>
        <dbReference type="ARBA" id="ARBA00023284"/>
    </source>
</evidence>
<feature type="domain" description="Thioredoxin" evidence="7">
    <location>
        <begin position="51"/>
        <end position="174"/>
    </location>
</feature>
<evidence type="ECO:0000313" key="9">
    <source>
        <dbReference type="Proteomes" id="UP000734854"/>
    </source>
</evidence>
<keyword evidence="2" id="KW-0809">Transit peptide</keyword>
<evidence type="ECO:0000256" key="3">
    <source>
        <dbReference type="ARBA" id="ARBA00022982"/>
    </source>
</evidence>
<dbReference type="Pfam" id="PF00085">
    <property type="entry name" value="Thioredoxin"/>
    <property type="match status" value="1"/>
</dbReference>
<keyword evidence="3" id="KW-0249">Electron transport</keyword>
<sequence>MATTSFSPCAAARPPSASSLNRHLDPSRRICLPPHRPLASTAPLRAWGLAATPLRAAPARIAIRCGALAQIGQSEFATEVLGSELPVLVEFVADWCGPCRLISSVIEWASQEYKGRLKVVKIDHDANPGLISEYKVYGLPSLIIFKNGQEIPESKREGAITKVKLKEYLDNFLESTSVA</sequence>
<accession>A0A8J5EDF0</accession>
<evidence type="ECO:0000256" key="4">
    <source>
        <dbReference type="ARBA" id="ARBA00023157"/>
    </source>
</evidence>
<evidence type="ECO:0000259" key="7">
    <source>
        <dbReference type="PROSITE" id="PS51352"/>
    </source>
</evidence>
<dbReference type="EMBL" id="JACMSC010000020">
    <property type="protein sequence ID" value="KAG6472717.1"/>
    <property type="molecule type" value="Genomic_DNA"/>
</dbReference>
<keyword evidence="5" id="KW-0676">Redox-active center</keyword>
<gene>
    <name evidence="8" type="ORF">ZIOFF_070194</name>
</gene>
<keyword evidence="1" id="KW-0813">Transport</keyword>
<dbReference type="PANTHER" id="PTHR45663:SF22">
    <property type="entry name" value="THIOREDOXIN X, CHLOROPLASTIC"/>
    <property type="match status" value="1"/>
</dbReference>
<dbReference type="CDD" id="cd02947">
    <property type="entry name" value="TRX_family"/>
    <property type="match status" value="1"/>
</dbReference>
<keyword evidence="4" id="KW-1015">Disulfide bond</keyword>
<evidence type="ECO:0000256" key="1">
    <source>
        <dbReference type="ARBA" id="ARBA00022448"/>
    </source>
</evidence>
<evidence type="ECO:0000256" key="6">
    <source>
        <dbReference type="SAM" id="MobiDB-lite"/>
    </source>
</evidence>
<dbReference type="Proteomes" id="UP000734854">
    <property type="component" value="Unassembled WGS sequence"/>
</dbReference>
<feature type="compositionally biased region" description="Low complexity" evidence="6">
    <location>
        <begin position="7"/>
        <end position="19"/>
    </location>
</feature>
<dbReference type="InterPro" id="IPR013766">
    <property type="entry name" value="Thioredoxin_domain"/>
</dbReference>
<evidence type="ECO:0000256" key="2">
    <source>
        <dbReference type="ARBA" id="ARBA00022946"/>
    </source>
</evidence>
<proteinExistence type="predicted"/>
<dbReference type="GO" id="GO:0005737">
    <property type="term" value="C:cytoplasm"/>
    <property type="evidence" value="ECO:0007669"/>
    <property type="project" value="TreeGrafter"/>
</dbReference>
<dbReference type="OrthoDB" id="19690at2759"/>
<evidence type="ECO:0000313" key="8">
    <source>
        <dbReference type="EMBL" id="KAG6472717.1"/>
    </source>
</evidence>
<feature type="region of interest" description="Disordered" evidence="6">
    <location>
        <begin position="1"/>
        <end position="22"/>
    </location>
</feature>
<dbReference type="AlphaFoldDB" id="A0A8J5EDF0"/>
<dbReference type="GO" id="GO:0015035">
    <property type="term" value="F:protein-disulfide reductase activity"/>
    <property type="evidence" value="ECO:0007669"/>
    <property type="project" value="TreeGrafter"/>
</dbReference>
<dbReference type="FunFam" id="3.40.30.10:FF:000001">
    <property type="entry name" value="Thioredoxin"/>
    <property type="match status" value="1"/>
</dbReference>
<protein>
    <recommendedName>
        <fullName evidence="7">Thioredoxin domain-containing protein</fullName>
    </recommendedName>
</protein>
<reference evidence="8 9" key="1">
    <citation type="submission" date="2020-08" db="EMBL/GenBank/DDBJ databases">
        <title>Plant Genome Project.</title>
        <authorList>
            <person name="Zhang R.-G."/>
        </authorList>
    </citation>
    <scope>NUCLEOTIDE SEQUENCE [LARGE SCALE GENOMIC DNA]</scope>
    <source>
        <tissue evidence="8">Rhizome</tissue>
    </source>
</reference>
<dbReference type="PANTHER" id="PTHR45663">
    <property type="entry name" value="GEO12009P1"/>
    <property type="match status" value="1"/>
</dbReference>
<keyword evidence="9" id="KW-1185">Reference proteome</keyword>
<comment type="caution">
    <text evidence="8">The sequence shown here is derived from an EMBL/GenBank/DDBJ whole genome shotgun (WGS) entry which is preliminary data.</text>
</comment>
<name>A0A8J5EDF0_ZINOF</name>
<organism evidence="8 9">
    <name type="scientific">Zingiber officinale</name>
    <name type="common">Ginger</name>
    <name type="synonym">Amomum zingiber</name>
    <dbReference type="NCBI Taxonomy" id="94328"/>
    <lineage>
        <taxon>Eukaryota</taxon>
        <taxon>Viridiplantae</taxon>
        <taxon>Streptophyta</taxon>
        <taxon>Embryophyta</taxon>
        <taxon>Tracheophyta</taxon>
        <taxon>Spermatophyta</taxon>
        <taxon>Magnoliopsida</taxon>
        <taxon>Liliopsida</taxon>
        <taxon>Zingiberales</taxon>
        <taxon>Zingiberaceae</taxon>
        <taxon>Zingiber</taxon>
    </lineage>
</organism>
<dbReference type="PROSITE" id="PS51352">
    <property type="entry name" value="THIOREDOXIN_2"/>
    <property type="match status" value="1"/>
</dbReference>